<name>A0A4S9VJJ9_AURPU</name>
<gene>
    <name evidence="2" type="ORF">D6C90_01285</name>
</gene>
<proteinExistence type="predicted"/>
<evidence type="ECO:0000313" key="2">
    <source>
        <dbReference type="EMBL" id="THZ52242.1"/>
    </source>
</evidence>
<feature type="compositionally biased region" description="Polar residues" evidence="1">
    <location>
        <begin position="30"/>
        <end position="80"/>
    </location>
</feature>
<evidence type="ECO:0000256" key="1">
    <source>
        <dbReference type="SAM" id="MobiDB-lite"/>
    </source>
</evidence>
<evidence type="ECO:0000313" key="3">
    <source>
        <dbReference type="Proteomes" id="UP000310121"/>
    </source>
</evidence>
<protein>
    <submittedName>
        <fullName evidence="2">Uncharacterized protein</fullName>
    </submittedName>
</protein>
<dbReference type="Pfam" id="PF12815">
    <property type="entry name" value="CTD"/>
    <property type="match status" value="1"/>
</dbReference>
<sequence>MEKSASVTNTPTVRPDRGDPAYTDLPAYSQAASDTPVDSQASSSTPAYTQSTSDTPVDSQASSSTPAYTQSTSDTPSYSEAASNTSASIYNFVRPSLLSSRLSVRCNDIDRYCFVSDHASDSKVWIHAGASKLNTALGILSFPSAHNTFRIHCAIVNEAGSGKETITGLDDKNFLSAPLIDVVAGIGYPHPKTFTLKVPKGLDFRAKELVWTYQGGDITGPTPARYDLRDHNSGSTLLASLITTKEGKKRTAVQWIISPESELEQAVLIMSCIGIVTRLSRKGKFYNDKGMYSKWRYLWWMSTLSAVAVA</sequence>
<organism evidence="2 3">
    <name type="scientific">Aureobasidium pullulans</name>
    <name type="common">Black yeast</name>
    <name type="synonym">Pullularia pullulans</name>
    <dbReference type="NCBI Taxonomy" id="5580"/>
    <lineage>
        <taxon>Eukaryota</taxon>
        <taxon>Fungi</taxon>
        <taxon>Dikarya</taxon>
        <taxon>Ascomycota</taxon>
        <taxon>Pezizomycotina</taxon>
        <taxon>Dothideomycetes</taxon>
        <taxon>Dothideomycetidae</taxon>
        <taxon>Dothideales</taxon>
        <taxon>Saccotheciaceae</taxon>
        <taxon>Aureobasidium</taxon>
    </lineage>
</organism>
<reference evidence="2 3" key="1">
    <citation type="submission" date="2018-10" db="EMBL/GenBank/DDBJ databases">
        <title>Fifty Aureobasidium pullulans genomes reveal a recombining polyextremotolerant generalist.</title>
        <authorList>
            <person name="Gostincar C."/>
            <person name="Turk M."/>
            <person name="Zajc J."/>
            <person name="Gunde-Cimerman N."/>
        </authorList>
    </citation>
    <scope>NUCLEOTIDE SEQUENCE [LARGE SCALE GENOMIC DNA]</scope>
    <source>
        <strain evidence="2 3">EXF-3844</strain>
    </source>
</reference>
<dbReference type="Proteomes" id="UP000310121">
    <property type="component" value="Unassembled WGS sequence"/>
</dbReference>
<accession>A0A4S9VJJ9</accession>
<dbReference type="EMBL" id="QZBN01000054">
    <property type="protein sequence ID" value="THZ52242.1"/>
    <property type="molecule type" value="Genomic_DNA"/>
</dbReference>
<dbReference type="AlphaFoldDB" id="A0A4S9VJJ9"/>
<feature type="region of interest" description="Disordered" evidence="1">
    <location>
        <begin position="1"/>
        <end position="80"/>
    </location>
</feature>
<comment type="caution">
    <text evidence="2">The sequence shown here is derived from an EMBL/GenBank/DDBJ whole genome shotgun (WGS) entry which is preliminary data.</text>
</comment>
<feature type="compositionally biased region" description="Polar residues" evidence="1">
    <location>
        <begin position="1"/>
        <end position="12"/>
    </location>
</feature>